<organism evidence="11 12">
    <name type="scientific">Jiella avicenniae</name>
    <dbReference type="NCBI Taxonomy" id="2907202"/>
    <lineage>
        <taxon>Bacteria</taxon>
        <taxon>Pseudomonadati</taxon>
        <taxon>Pseudomonadota</taxon>
        <taxon>Alphaproteobacteria</taxon>
        <taxon>Hyphomicrobiales</taxon>
        <taxon>Aurantimonadaceae</taxon>
        <taxon>Jiella</taxon>
    </lineage>
</organism>
<dbReference type="RefSeq" id="WP_233717547.1">
    <property type="nucleotide sequence ID" value="NZ_JAJUWU010000003.1"/>
</dbReference>
<dbReference type="GO" id="GO:0043093">
    <property type="term" value="P:FtsZ-dependent cytokinesis"/>
    <property type="evidence" value="ECO:0007669"/>
    <property type="project" value="UniProtKB-UniRule"/>
</dbReference>
<dbReference type="Proteomes" id="UP001139035">
    <property type="component" value="Unassembled WGS sequence"/>
</dbReference>
<dbReference type="InterPro" id="IPR013685">
    <property type="entry name" value="POTRA_FtsQ_type"/>
</dbReference>
<reference evidence="11" key="1">
    <citation type="submission" date="2022-01" db="EMBL/GenBank/DDBJ databases">
        <title>Jiella avicenniae sp. nov., a novel endophytic bacterium isolated from bark of Avicennia marina.</title>
        <authorList>
            <person name="Tuo L."/>
        </authorList>
    </citation>
    <scope>NUCLEOTIDE SEQUENCE</scope>
    <source>
        <strain evidence="11">CBK1P-4</strain>
    </source>
</reference>
<dbReference type="HAMAP" id="MF_00911">
    <property type="entry name" value="FtsQ_subfam"/>
    <property type="match status" value="1"/>
</dbReference>
<evidence type="ECO:0000256" key="9">
    <source>
        <dbReference type="HAMAP-Rule" id="MF_00911"/>
    </source>
</evidence>
<keyword evidence="5 9" id="KW-0812">Transmembrane</keyword>
<keyword evidence="3 9" id="KW-0997">Cell inner membrane</keyword>
<sequence length="302" mass="33284">MRPLNARIDPQAGWSGARTPLFASRMTRRLAGFVATASNLRLPSFGAVAFAVVGGAVVCGITVGGHTGAVLDGIGQPLGFSIDKVSVHGNSETSEIDVLQALWQTGSQTLLSLDPTEARETLEAMPWIDRASVSKIFPDRVTIDLDEHRPYAIWQTDKSFYVVNREGKKIVPYVPGRFDALPVVVGDGAAGAAAGIVDEMEGFPEFRARVRAYVRVGSRRWDIELKNGVVIRLPEDKPLEAVAQVVRMDRENTLLERDIAMVDMRLSDRVVVRLTEDSLSRRKQRLEERAKLIKRLGKDKPV</sequence>
<evidence type="ECO:0000256" key="1">
    <source>
        <dbReference type="ARBA" id="ARBA00004370"/>
    </source>
</evidence>
<dbReference type="InterPro" id="IPR034746">
    <property type="entry name" value="POTRA"/>
</dbReference>
<gene>
    <name evidence="9" type="primary">ftsQ</name>
    <name evidence="11" type="ORF">LZD57_02490</name>
</gene>
<keyword evidence="7 9" id="KW-0472">Membrane</keyword>
<dbReference type="PANTHER" id="PTHR35851">
    <property type="entry name" value="CELL DIVISION PROTEIN FTSQ"/>
    <property type="match status" value="1"/>
</dbReference>
<name>A0A9X1NYY7_9HYPH</name>
<evidence type="ECO:0000256" key="7">
    <source>
        <dbReference type="ARBA" id="ARBA00023136"/>
    </source>
</evidence>
<keyword evidence="6 9" id="KW-1133">Transmembrane helix</keyword>
<comment type="function">
    <text evidence="9">Essential cell division protein.</text>
</comment>
<dbReference type="InterPro" id="IPR005548">
    <property type="entry name" value="Cell_div_FtsQ/DivIB_C"/>
</dbReference>
<dbReference type="GO" id="GO:0032153">
    <property type="term" value="C:cell division site"/>
    <property type="evidence" value="ECO:0007669"/>
    <property type="project" value="UniProtKB-UniRule"/>
</dbReference>
<dbReference type="Gene3D" id="3.10.20.310">
    <property type="entry name" value="membrane protein fhac"/>
    <property type="match status" value="1"/>
</dbReference>
<comment type="similarity">
    <text evidence="9">Belongs to the FtsQ/DivIB family. FtsQ subfamily.</text>
</comment>
<proteinExistence type="inferred from homology"/>
<dbReference type="InterPro" id="IPR045335">
    <property type="entry name" value="FtsQ_C_sf"/>
</dbReference>
<comment type="caution">
    <text evidence="11">The sequence shown here is derived from an EMBL/GenBank/DDBJ whole genome shotgun (WGS) entry which is preliminary data.</text>
</comment>
<protein>
    <recommendedName>
        <fullName evidence="9">Cell division protein FtsQ</fullName>
    </recommendedName>
</protein>
<evidence type="ECO:0000256" key="8">
    <source>
        <dbReference type="ARBA" id="ARBA00023306"/>
    </source>
</evidence>
<evidence type="ECO:0000256" key="3">
    <source>
        <dbReference type="ARBA" id="ARBA00022519"/>
    </source>
</evidence>
<dbReference type="EMBL" id="JAJUWU010000003">
    <property type="protein sequence ID" value="MCE7026849.1"/>
    <property type="molecule type" value="Genomic_DNA"/>
</dbReference>
<keyword evidence="4 9" id="KW-0132">Cell division</keyword>
<evidence type="ECO:0000313" key="11">
    <source>
        <dbReference type="EMBL" id="MCE7026849.1"/>
    </source>
</evidence>
<dbReference type="Pfam" id="PF08478">
    <property type="entry name" value="POTRA_1"/>
    <property type="match status" value="1"/>
</dbReference>
<keyword evidence="8 9" id="KW-0131">Cell cycle</keyword>
<evidence type="ECO:0000256" key="5">
    <source>
        <dbReference type="ARBA" id="ARBA00022692"/>
    </source>
</evidence>
<dbReference type="PANTHER" id="PTHR35851:SF1">
    <property type="entry name" value="CELL DIVISION PROTEIN FTSQ"/>
    <property type="match status" value="1"/>
</dbReference>
<dbReference type="GO" id="GO:0005886">
    <property type="term" value="C:plasma membrane"/>
    <property type="evidence" value="ECO:0007669"/>
    <property type="project" value="UniProtKB-SubCell"/>
</dbReference>
<evidence type="ECO:0000259" key="10">
    <source>
        <dbReference type="PROSITE" id="PS51779"/>
    </source>
</evidence>
<dbReference type="Pfam" id="PF03799">
    <property type="entry name" value="FtsQ_DivIB_C"/>
    <property type="match status" value="1"/>
</dbReference>
<dbReference type="Gene3D" id="3.40.50.11690">
    <property type="entry name" value="Cell division protein FtsQ/DivIB"/>
    <property type="match status" value="1"/>
</dbReference>
<keyword evidence="12" id="KW-1185">Reference proteome</keyword>
<comment type="subcellular location">
    <subcellularLocation>
        <location evidence="9">Cell inner membrane</location>
        <topology evidence="9">Single-pass type II membrane protein</topology>
    </subcellularLocation>
    <subcellularLocation>
        <location evidence="1">Membrane</location>
    </subcellularLocation>
    <text evidence="9">Localizes to the division septum.</text>
</comment>
<keyword evidence="2 9" id="KW-1003">Cell membrane</keyword>
<evidence type="ECO:0000313" key="12">
    <source>
        <dbReference type="Proteomes" id="UP001139035"/>
    </source>
</evidence>
<evidence type="ECO:0000256" key="2">
    <source>
        <dbReference type="ARBA" id="ARBA00022475"/>
    </source>
</evidence>
<dbReference type="GO" id="GO:0090529">
    <property type="term" value="P:cell septum assembly"/>
    <property type="evidence" value="ECO:0007669"/>
    <property type="project" value="InterPro"/>
</dbReference>
<feature type="domain" description="POTRA" evidence="10">
    <location>
        <begin position="80"/>
        <end position="148"/>
    </location>
</feature>
<evidence type="ECO:0000256" key="6">
    <source>
        <dbReference type="ARBA" id="ARBA00022989"/>
    </source>
</evidence>
<dbReference type="AlphaFoldDB" id="A0A9X1NYY7"/>
<accession>A0A9X1NYY7</accession>
<dbReference type="PROSITE" id="PS51779">
    <property type="entry name" value="POTRA"/>
    <property type="match status" value="1"/>
</dbReference>
<evidence type="ECO:0000256" key="4">
    <source>
        <dbReference type="ARBA" id="ARBA00022618"/>
    </source>
</evidence>
<dbReference type="InterPro" id="IPR026579">
    <property type="entry name" value="FtsQ"/>
</dbReference>